<dbReference type="Proteomes" id="UP001529510">
    <property type="component" value="Unassembled WGS sequence"/>
</dbReference>
<feature type="repeat" description="CSPG" evidence="4">
    <location>
        <begin position="1"/>
        <end position="61"/>
    </location>
</feature>
<sequence>EDSVTFTIVQAPRHGTIERTSNGQHYRQTSTFTMDDIYQNRISYNHDGSNSLKDRFTFTVGDGTNMFFIIEE</sequence>
<dbReference type="AlphaFoldDB" id="A0ABD0R3Y0"/>
<protein>
    <submittedName>
        <fullName evidence="5">Uncharacterized protein</fullName>
    </submittedName>
</protein>
<evidence type="ECO:0000256" key="2">
    <source>
        <dbReference type="ARBA" id="ARBA00022737"/>
    </source>
</evidence>
<evidence type="ECO:0000256" key="1">
    <source>
        <dbReference type="ARBA" id="ARBA00022729"/>
    </source>
</evidence>
<dbReference type="InterPro" id="IPR039005">
    <property type="entry name" value="CSPG_rpt"/>
</dbReference>
<keyword evidence="6" id="KW-1185">Reference proteome</keyword>
<keyword evidence="2" id="KW-0677">Repeat</keyword>
<dbReference type="PANTHER" id="PTHR45739">
    <property type="entry name" value="MATRIX PROTEIN, PUTATIVE-RELATED"/>
    <property type="match status" value="1"/>
</dbReference>
<reference evidence="5 6" key="1">
    <citation type="submission" date="2024-05" db="EMBL/GenBank/DDBJ databases">
        <title>Genome sequencing and assembly of Indian major carp, Cirrhinus mrigala (Hamilton, 1822).</title>
        <authorList>
            <person name="Mohindra V."/>
            <person name="Chowdhury L.M."/>
            <person name="Lal K."/>
            <person name="Jena J.K."/>
        </authorList>
    </citation>
    <scope>NUCLEOTIDE SEQUENCE [LARGE SCALE GENOMIC DNA]</scope>
    <source>
        <strain evidence="5">CM1030</strain>
        <tissue evidence="5">Blood</tissue>
    </source>
</reference>
<proteinExistence type="predicted"/>
<organism evidence="5 6">
    <name type="scientific">Cirrhinus mrigala</name>
    <name type="common">Mrigala</name>
    <dbReference type="NCBI Taxonomy" id="683832"/>
    <lineage>
        <taxon>Eukaryota</taxon>
        <taxon>Metazoa</taxon>
        <taxon>Chordata</taxon>
        <taxon>Craniata</taxon>
        <taxon>Vertebrata</taxon>
        <taxon>Euteleostomi</taxon>
        <taxon>Actinopterygii</taxon>
        <taxon>Neopterygii</taxon>
        <taxon>Teleostei</taxon>
        <taxon>Ostariophysi</taxon>
        <taxon>Cypriniformes</taxon>
        <taxon>Cyprinidae</taxon>
        <taxon>Labeoninae</taxon>
        <taxon>Labeonini</taxon>
        <taxon>Cirrhinus</taxon>
    </lineage>
</organism>
<dbReference type="PANTHER" id="PTHR45739:SF1">
    <property type="entry name" value="EXTRACELLULAR MATRIX ORGANIZING PROTEIN FRAS1"/>
    <property type="match status" value="1"/>
</dbReference>
<accession>A0ABD0R3Y0</accession>
<gene>
    <name evidence="5" type="ORF">M9458_011400</name>
</gene>
<feature type="non-terminal residue" evidence="5">
    <location>
        <position position="1"/>
    </location>
</feature>
<keyword evidence="1" id="KW-0732">Signal</keyword>
<evidence type="ECO:0000313" key="6">
    <source>
        <dbReference type="Proteomes" id="UP001529510"/>
    </source>
</evidence>
<evidence type="ECO:0000256" key="3">
    <source>
        <dbReference type="ARBA" id="ARBA00023180"/>
    </source>
</evidence>
<dbReference type="PROSITE" id="PS51854">
    <property type="entry name" value="CSPG"/>
    <property type="match status" value="1"/>
</dbReference>
<dbReference type="InterPro" id="IPR051561">
    <property type="entry name" value="FRAS1_ECM"/>
</dbReference>
<evidence type="ECO:0000256" key="4">
    <source>
        <dbReference type="PROSITE-ProRule" id="PRU01201"/>
    </source>
</evidence>
<name>A0ABD0R3Y0_CIRMR</name>
<keyword evidence="3" id="KW-0325">Glycoprotein</keyword>
<dbReference type="Pfam" id="PF16184">
    <property type="entry name" value="Cadherin_3"/>
    <property type="match status" value="1"/>
</dbReference>
<evidence type="ECO:0000313" key="5">
    <source>
        <dbReference type="EMBL" id="KAL0193104.1"/>
    </source>
</evidence>
<feature type="non-terminal residue" evidence="5">
    <location>
        <position position="72"/>
    </location>
</feature>
<dbReference type="EMBL" id="JAMKFB020000005">
    <property type="protein sequence ID" value="KAL0193104.1"/>
    <property type="molecule type" value="Genomic_DNA"/>
</dbReference>
<comment type="caution">
    <text evidence="5">The sequence shown here is derived from an EMBL/GenBank/DDBJ whole genome shotgun (WGS) entry which is preliminary data.</text>
</comment>